<feature type="region of interest" description="Disordered" evidence="1">
    <location>
        <begin position="28"/>
        <end position="56"/>
    </location>
</feature>
<name>A0AAD5QSB5_PARTN</name>
<reference evidence="2" key="1">
    <citation type="submission" date="2021-06" db="EMBL/GenBank/DDBJ databases">
        <title>Parelaphostrongylus tenuis whole genome reference sequence.</title>
        <authorList>
            <person name="Garwood T.J."/>
            <person name="Larsen P.A."/>
            <person name="Fountain-Jones N.M."/>
            <person name="Garbe J.R."/>
            <person name="Macchietto M.G."/>
            <person name="Kania S.A."/>
            <person name="Gerhold R.W."/>
            <person name="Richards J.E."/>
            <person name="Wolf T.M."/>
        </authorList>
    </citation>
    <scope>NUCLEOTIDE SEQUENCE</scope>
    <source>
        <strain evidence="2">MNPRO001-30</strain>
        <tissue evidence="2">Meninges</tissue>
    </source>
</reference>
<dbReference type="Proteomes" id="UP001196413">
    <property type="component" value="Unassembled WGS sequence"/>
</dbReference>
<accession>A0AAD5QSB5</accession>
<evidence type="ECO:0000313" key="3">
    <source>
        <dbReference type="Proteomes" id="UP001196413"/>
    </source>
</evidence>
<feature type="compositionally biased region" description="Polar residues" evidence="1">
    <location>
        <begin position="88"/>
        <end position="97"/>
    </location>
</feature>
<dbReference type="EMBL" id="JAHQIW010003726">
    <property type="protein sequence ID" value="KAJ1359905.1"/>
    <property type="molecule type" value="Genomic_DNA"/>
</dbReference>
<dbReference type="AlphaFoldDB" id="A0AAD5QSB5"/>
<gene>
    <name evidence="2" type="ORF">KIN20_018727</name>
</gene>
<evidence type="ECO:0000313" key="2">
    <source>
        <dbReference type="EMBL" id="KAJ1359905.1"/>
    </source>
</evidence>
<comment type="caution">
    <text evidence="2">The sequence shown here is derived from an EMBL/GenBank/DDBJ whole genome shotgun (WGS) entry which is preliminary data.</text>
</comment>
<feature type="region of interest" description="Disordered" evidence="1">
    <location>
        <begin position="78"/>
        <end position="112"/>
    </location>
</feature>
<proteinExistence type="predicted"/>
<organism evidence="2 3">
    <name type="scientific">Parelaphostrongylus tenuis</name>
    <name type="common">Meningeal worm</name>
    <dbReference type="NCBI Taxonomy" id="148309"/>
    <lineage>
        <taxon>Eukaryota</taxon>
        <taxon>Metazoa</taxon>
        <taxon>Ecdysozoa</taxon>
        <taxon>Nematoda</taxon>
        <taxon>Chromadorea</taxon>
        <taxon>Rhabditida</taxon>
        <taxon>Rhabditina</taxon>
        <taxon>Rhabditomorpha</taxon>
        <taxon>Strongyloidea</taxon>
        <taxon>Metastrongylidae</taxon>
        <taxon>Parelaphostrongylus</taxon>
    </lineage>
</organism>
<protein>
    <submittedName>
        <fullName evidence="2">Uncharacterized protein</fullName>
    </submittedName>
</protein>
<evidence type="ECO:0000256" key="1">
    <source>
        <dbReference type="SAM" id="MobiDB-lite"/>
    </source>
</evidence>
<keyword evidence="3" id="KW-1185">Reference proteome</keyword>
<sequence length="112" mass="12093">MSVDTAHGKAEFDGTKRFCAAVDCDPRQTRDGNLASATDDSMAASHHCQSTAASPQRPIRLWQHHLIDRLSHGSLASAADCSKAPSPLRQTRAQHSHLSGRLEYGNIASQTD</sequence>